<keyword evidence="3" id="KW-1185">Reference proteome</keyword>
<feature type="region of interest" description="Disordered" evidence="1">
    <location>
        <begin position="16"/>
        <end position="46"/>
    </location>
</feature>
<evidence type="ECO:0000256" key="1">
    <source>
        <dbReference type="SAM" id="MobiDB-lite"/>
    </source>
</evidence>
<dbReference type="EMBL" id="FOMZ01000003">
    <property type="protein sequence ID" value="SFD80783.1"/>
    <property type="molecule type" value="Genomic_DNA"/>
</dbReference>
<accession>A0A1I1VI59</accession>
<name>A0A1I1VI59_9ACTN</name>
<reference evidence="3" key="1">
    <citation type="submission" date="2016-10" db="EMBL/GenBank/DDBJ databases">
        <authorList>
            <person name="Varghese N."/>
            <person name="Submissions S."/>
        </authorList>
    </citation>
    <scope>NUCLEOTIDE SEQUENCE [LARGE SCALE GENOMIC DNA]</scope>
    <source>
        <strain evidence="3">DSM 45004</strain>
    </source>
</reference>
<dbReference type="AlphaFoldDB" id="A0A1I1VI59"/>
<evidence type="ECO:0000313" key="2">
    <source>
        <dbReference type="EMBL" id="SFD80783.1"/>
    </source>
</evidence>
<evidence type="ECO:0000313" key="3">
    <source>
        <dbReference type="Proteomes" id="UP000198716"/>
    </source>
</evidence>
<dbReference type="Proteomes" id="UP000198716">
    <property type="component" value="Unassembled WGS sequence"/>
</dbReference>
<gene>
    <name evidence="2" type="ORF">SAMN04487819_103273</name>
</gene>
<sequence length="79" mass="8699">MMTLAVTLGEYSHGELDTAKAHSKNPVGPDGKPSLGKPHWSPNKQGTRMMRLRCPYCGYTVRTTAKWLEYGNPAPPGKK</sequence>
<protein>
    <submittedName>
        <fullName evidence="2">Uncharacterized protein</fullName>
    </submittedName>
</protein>
<proteinExistence type="predicted"/>
<organism evidence="2 3">
    <name type="scientific">Actinopolyspora alba</name>
    <dbReference type="NCBI Taxonomy" id="673379"/>
    <lineage>
        <taxon>Bacteria</taxon>
        <taxon>Bacillati</taxon>
        <taxon>Actinomycetota</taxon>
        <taxon>Actinomycetes</taxon>
        <taxon>Actinopolysporales</taxon>
        <taxon>Actinopolysporaceae</taxon>
        <taxon>Actinopolyspora</taxon>
        <taxon>Actinopolyspora alba group</taxon>
    </lineage>
</organism>